<name>A0A4P6P5A8_9GAMM</name>
<dbReference type="KEGG" id="lsd:EMK97_06030"/>
<dbReference type="Proteomes" id="UP000290244">
    <property type="component" value="Chromosome"/>
</dbReference>
<proteinExistence type="predicted"/>
<evidence type="ECO:0000313" key="2">
    <source>
        <dbReference type="EMBL" id="QBG35309.1"/>
    </source>
</evidence>
<feature type="chain" id="PRO_5020246155" evidence="1">
    <location>
        <begin position="25"/>
        <end position="638"/>
    </location>
</feature>
<feature type="signal peptide" evidence="1">
    <location>
        <begin position="1"/>
        <end position="24"/>
    </location>
</feature>
<keyword evidence="3" id="KW-1185">Reference proteome</keyword>
<sequence>MKKFNLAALPLAVAGVLASTSAFAGTEACFEVYTGTDNAVAQAFGVTYDLAACGARTGDNIGTVAAPVIAGPADDVILAKNDVVSIAYELTGVDPVSGEKVFDLSYDDIDATGAVTGKDQVIVYIPTTDIPGGTLIEMKLSGSGAEFSGNGNQIHLVKDSNGATVGDAFEAVASSDGTLDGTDTVTFITKAGVTIGAGTRLVFSRNSTGADMTEFLPVGIKLGNAACTTASSSSSVTLSVTRAKTDGGTGYEIEGAKTKTAQLISEIAPQFYALQDGSTAEAQVNAESTDSSGAAVVARTQFVYNPVLANQLVVKKQEVAYKTAFYDRGRQGPVAGLIVDETLDQFITLGADDHLKTKFVASSAPGSEVEMALYNDQVTANGTHVTQEEVEDSVTWGEFGLSELAATTYETEAIDVFTPVVGVGAAAETNPAAVGTALEGANYNEMWYVLTNERSANTGDEIMNFNYVVDTHYTLDFDDPNLLDHCAQEKKTHEIGVNGAVLKVPYTTTASGNFVRITNEHDESAEVTFDMFGESLDGTVEKRKVTAVALGTVPAQSSVVYFMNDVLEAAEAAGYLGADGGYAEGDLGSNFKSADNRHTVTFTVTAPRDSVHGVAVQKVIGSVADRVMPVLDQNAWSQ</sequence>
<evidence type="ECO:0000313" key="3">
    <source>
        <dbReference type="Proteomes" id="UP000290244"/>
    </source>
</evidence>
<dbReference type="RefSeq" id="WP_130600358.1">
    <property type="nucleotide sequence ID" value="NZ_CP034759.1"/>
</dbReference>
<dbReference type="OrthoDB" id="6279330at2"/>
<keyword evidence="1" id="KW-0732">Signal</keyword>
<dbReference type="AlphaFoldDB" id="A0A4P6P5A8"/>
<organism evidence="2 3">
    <name type="scientific">Litorilituus sediminis</name>
    <dbReference type="NCBI Taxonomy" id="718192"/>
    <lineage>
        <taxon>Bacteria</taxon>
        <taxon>Pseudomonadati</taxon>
        <taxon>Pseudomonadota</taxon>
        <taxon>Gammaproteobacteria</taxon>
        <taxon>Alteromonadales</taxon>
        <taxon>Colwelliaceae</taxon>
        <taxon>Litorilituus</taxon>
    </lineage>
</organism>
<evidence type="ECO:0000256" key="1">
    <source>
        <dbReference type="SAM" id="SignalP"/>
    </source>
</evidence>
<gene>
    <name evidence="2" type="ORF">EMK97_06030</name>
</gene>
<reference evidence="2 3" key="1">
    <citation type="submission" date="2018-12" db="EMBL/GenBank/DDBJ databases">
        <title>Complete genome of Litorilituus sediminis.</title>
        <authorList>
            <person name="Liu A."/>
            <person name="Rong J."/>
        </authorList>
    </citation>
    <scope>NUCLEOTIDE SEQUENCE [LARGE SCALE GENOMIC DNA]</scope>
    <source>
        <strain evidence="2 3">JCM 17549</strain>
    </source>
</reference>
<dbReference type="EMBL" id="CP034759">
    <property type="protein sequence ID" value="QBG35309.1"/>
    <property type="molecule type" value="Genomic_DNA"/>
</dbReference>
<protein>
    <submittedName>
        <fullName evidence="2">Uncharacterized protein</fullName>
    </submittedName>
</protein>
<accession>A0A4P6P5A8</accession>